<sequence>MYSIKNYELKIKNWKKAAVPEAGARSSKPGPLLIFNYQLLIQATCP</sequence>
<dbReference type="EMBL" id="JAFLQZ010000002">
    <property type="protein sequence ID" value="MBO0357008.1"/>
    <property type="molecule type" value="Genomic_DNA"/>
</dbReference>
<proteinExistence type="predicted"/>
<evidence type="ECO:0000313" key="2">
    <source>
        <dbReference type="Proteomes" id="UP000664144"/>
    </source>
</evidence>
<gene>
    <name evidence="1" type="ORF">J0X19_03545</name>
</gene>
<accession>A0A939EW59</accession>
<name>A0A939EW59_9BACT</name>
<dbReference type="Proteomes" id="UP000664144">
    <property type="component" value="Unassembled WGS sequence"/>
</dbReference>
<dbReference type="AlphaFoldDB" id="A0A939EW59"/>
<comment type="caution">
    <text evidence="1">The sequence shown here is derived from an EMBL/GenBank/DDBJ whole genome shotgun (WGS) entry which is preliminary data.</text>
</comment>
<keyword evidence="2" id="KW-1185">Reference proteome</keyword>
<protein>
    <submittedName>
        <fullName evidence="1">Uncharacterized protein</fullName>
    </submittedName>
</protein>
<reference evidence="1" key="1">
    <citation type="submission" date="2021-03" db="EMBL/GenBank/DDBJ databases">
        <authorList>
            <person name="Kim M.K."/>
        </authorList>
    </citation>
    <scope>NUCLEOTIDE SEQUENCE</scope>
    <source>
        <strain evidence="1">BT186</strain>
    </source>
</reference>
<organism evidence="1 2">
    <name type="scientific">Hymenobacter telluris</name>
    <dbReference type="NCBI Taxonomy" id="2816474"/>
    <lineage>
        <taxon>Bacteria</taxon>
        <taxon>Pseudomonadati</taxon>
        <taxon>Bacteroidota</taxon>
        <taxon>Cytophagia</taxon>
        <taxon>Cytophagales</taxon>
        <taxon>Hymenobacteraceae</taxon>
        <taxon>Hymenobacter</taxon>
    </lineage>
</organism>
<evidence type="ECO:0000313" key="1">
    <source>
        <dbReference type="EMBL" id="MBO0357008.1"/>
    </source>
</evidence>